<keyword evidence="5" id="KW-1185">Reference proteome</keyword>
<dbReference type="SMART" id="SM00116">
    <property type="entry name" value="CBS"/>
    <property type="match status" value="2"/>
</dbReference>
<dbReference type="Proteomes" id="UP000199382">
    <property type="component" value="Unassembled WGS sequence"/>
</dbReference>
<gene>
    <name evidence="4" type="ORF">SAMN04488026_101185</name>
</gene>
<reference evidence="4 5" key="1">
    <citation type="submission" date="2016-10" db="EMBL/GenBank/DDBJ databases">
        <authorList>
            <person name="de Groot N.N."/>
        </authorList>
    </citation>
    <scope>NUCLEOTIDE SEQUENCE [LARGE SCALE GENOMIC DNA]</scope>
    <source>
        <strain evidence="4 5">DSM 25294</strain>
    </source>
</reference>
<proteinExistence type="predicted"/>
<evidence type="ECO:0000313" key="4">
    <source>
        <dbReference type="EMBL" id="SDJ07615.1"/>
    </source>
</evidence>
<dbReference type="OrthoDB" id="9802114at2"/>
<sequence length="168" mass="18691">MDVSKAMHPQVDWASADMPVSEVAWMMRTDDIGAVPVGKDDRLVGMITDRDIVLRVVAEGRDPDRTKVEDVMTKGIIYCQAHETVEDVIHLMDQKKIRRLPVIDENKRLVGILSLGDISHLASRELSGELLQGVSDHHVMKRKVKSGLPGRPAPTETVLLKPRVSEPT</sequence>
<dbReference type="InterPro" id="IPR046342">
    <property type="entry name" value="CBS_dom_sf"/>
</dbReference>
<protein>
    <submittedName>
        <fullName evidence="4">CBS domain-containing protein</fullName>
    </submittedName>
</protein>
<keyword evidence="1 2" id="KW-0129">CBS domain</keyword>
<dbReference type="EMBL" id="FNEK01000011">
    <property type="protein sequence ID" value="SDJ07615.1"/>
    <property type="molecule type" value="Genomic_DNA"/>
</dbReference>
<organism evidence="4 5">
    <name type="scientific">Aliiruegeria lutimaris</name>
    <dbReference type="NCBI Taxonomy" id="571298"/>
    <lineage>
        <taxon>Bacteria</taxon>
        <taxon>Pseudomonadati</taxon>
        <taxon>Pseudomonadota</taxon>
        <taxon>Alphaproteobacteria</taxon>
        <taxon>Rhodobacterales</taxon>
        <taxon>Roseobacteraceae</taxon>
        <taxon>Aliiruegeria</taxon>
    </lineage>
</organism>
<evidence type="ECO:0000313" key="5">
    <source>
        <dbReference type="Proteomes" id="UP000199382"/>
    </source>
</evidence>
<dbReference type="STRING" id="571298.SAMN04488026_101185"/>
<accession>A0A1G8QTE0</accession>
<dbReference type="InterPro" id="IPR051257">
    <property type="entry name" value="Diverse_CBS-Domain"/>
</dbReference>
<evidence type="ECO:0000256" key="2">
    <source>
        <dbReference type="PROSITE-ProRule" id="PRU00703"/>
    </source>
</evidence>
<dbReference type="AlphaFoldDB" id="A0A1G8QTE0"/>
<dbReference type="RefSeq" id="WP_093152766.1">
    <property type="nucleotide sequence ID" value="NZ_FNEK01000011.1"/>
</dbReference>
<dbReference type="CDD" id="cd04622">
    <property type="entry name" value="CBS_pair_HRP1_like"/>
    <property type="match status" value="1"/>
</dbReference>
<dbReference type="PANTHER" id="PTHR43080:SF2">
    <property type="entry name" value="CBS DOMAIN-CONTAINING PROTEIN"/>
    <property type="match status" value="1"/>
</dbReference>
<evidence type="ECO:0000259" key="3">
    <source>
        <dbReference type="PROSITE" id="PS51371"/>
    </source>
</evidence>
<dbReference type="PROSITE" id="PS51371">
    <property type="entry name" value="CBS"/>
    <property type="match status" value="2"/>
</dbReference>
<dbReference type="InterPro" id="IPR000644">
    <property type="entry name" value="CBS_dom"/>
</dbReference>
<dbReference type="SUPFAM" id="SSF54631">
    <property type="entry name" value="CBS-domain pair"/>
    <property type="match status" value="1"/>
</dbReference>
<dbReference type="Gene3D" id="3.10.580.10">
    <property type="entry name" value="CBS-domain"/>
    <property type="match status" value="1"/>
</dbReference>
<evidence type="ECO:0000256" key="1">
    <source>
        <dbReference type="ARBA" id="ARBA00023122"/>
    </source>
</evidence>
<dbReference type="PANTHER" id="PTHR43080">
    <property type="entry name" value="CBS DOMAIN-CONTAINING PROTEIN CBSX3, MITOCHONDRIAL"/>
    <property type="match status" value="1"/>
</dbReference>
<dbReference type="Pfam" id="PF00571">
    <property type="entry name" value="CBS"/>
    <property type="match status" value="2"/>
</dbReference>
<name>A0A1G8QTE0_9RHOB</name>
<feature type="domain" description="CBS" evidence="3">
    <location>
        <begin position="72"/>
        <end position="130"/>
    </location>
</feature>
<feature type="domain" description="CBS" evidence="3">
    <location>
        <begin position="7"/>
        <end position="63"/>
    </location>
</feature>